<keyword evidence="5 7" id="KW-1133">Transmembrane helix</keyword>
<feature type="transmembrane region" description="Helical" evidence="7">
    <location>
        <begin position="185"/>
        <end position="205"/>
    </location>
</feature>
<dbReference type="EMBL" id="QJPH01000240">
    <property type="protein sequence ID" value="PZN82000.1"/>
    <property type="molecule type" value="Genomic_DNA"/>
</dbReference>
<comment type="caution">
    <text evidence="8">The sequence shown here is derived from an EMBL/GenBank/DDBJ whole genome shotgun (WGS) entry which is preliminary data.</text>
</comment>
<evidence type="ECO:0000256" key="7">
    <source>
        <dbReference type="SAM" id="Phobius"/>
    </source>
</evidence>
<feature type="non-terminal residue" evidence="8">
    <location>
        <position position="229"/>
    </location>
</feature>
<protein>
    <recommendedName>
        <fullName evidence="10">Polysaccharide biosynthesis protein C-terminal domain-containing protein</fullName>
    </recommendedName>
</protein>
<feature type="transmembrane region" description="Helical" evidence="7">
    <location>
        <begin position="56"/>
        <end position="77"/>
    </location>
</feature>
<accession>A0A2W4T3N7</accession>
<reference evidence="8 9" key="1">
    <citation type="journal article" date="2018" name="Aquat. Microb. Ecol.">
        <title>Gammaproteobacterial methanotrophs dominate.</title>
        <authorList>
            <person name="Rissanen A.J."/>
            <person name="Saarenheimo J."/>
            <person name="Tiirola M."/>
            <person name="Peura S."/>
            <person name="Aalto S.L."/>
            <person name="Karvinen A."/>
            <person name="Nykanen H."/>
        </authorList>
    </citation>
    <scope>NUCLEOTIDE SEQUENCE [LARGE SCALE GENOMIC DNA]</scope>
    <source>
        <strain evidence="8">AMbin10</strain>
    </source>
</reference>
<evidence type="ECO:0000256" key="3">
    <source>
        <dbReference type="ARBA" id="ARBA00022475"/>
    </source>
</evidence>
<evidence type="ECO:0000313" key="8">
    <source>
        <dbReference type="EMBL" id="PZN82000.1"/>
    </source>
</evidence>
<comment type="subcellular location">
    <subcellularLocation>
        <location evidence="1">Cell membrane</location>
        <topology evidence="1">Multi-pass membrane protein</topology>
    </subcellularLocation>
</comment>
<keyword evidence="3" id="KW-1003">Cell membrane</keyword>
<dbReference type="AlphaFoldDB" id="A0A2W4T3N7"/>
<feature type="transmembrane region" description="Helical" evidence="7">
    <location>
        <begin position="26"/>
        <end position="50"/>
    </location>
</feature>
<name>A0A2W4T3N7_9GAMM</name>
<keyword evidence="4 7" id="KW-0812">Transmembrane</keyword>
<keyword evidence="6 7" id="KW-0472">Membrane</keyword>
<feature type="transmembrane region" description="Helical" evidence="7">
    <location>
        <begin position="129"/>
        <end position="151"/>
    </location>
</feature>
<dbReference type="PANTHER" id="PTHR30250:SF10">
    <property type="entry name" value="LIPOPOLYSACCHARIDE BIOSYNTHESIS PROTEIN WZXC"/>
    <property type="match status" value="1"/>
</dbReference>
<proteinExistence type="inferred from homology"/>
<evidence type="ECO:0000256" key="2">
    <source>
        <dbReference type="ARBA" id="ARBA00007430"/>
    </source>
</evidence>
<feature type="transmembrane region" description="Helical" evidence="7">
    <location>
        <begin position="158"/>
        <end position="179"/>
    </location>
</feature>
<evidence type="ECO:0000256" key="1">
    <source>
        <dbReference type="ARBA" id="ARBA00004651"/>
    </source>
</evidence>
<dbReference type="GO" id="GO:0005886">
    <property type="term" value="C:plasma membrane"/>
    <property type="evidence" value="ECO:0007669"/>
    <property type="project" value="UniProtKB-SubCell"/>
</dbReference>
<evidence type="ECO:0000256" key="6">
    <source>
        <dbReference type="ARBA" id="ARBA00023136"/>
    </source>
</evidence>
<evidence type="ECO:0008006" key="10">
    <source>
        <dbReference type="Google" id="ProtNLM"/>
    </source>
</evidence>
<comment type="similarity">
    <text evidence="2">Belongs to the polysaccharide synthase family.</text>
</comment>
<dbReference type="Pfam" id="PF13440">
    <property type="entry name" value="Polysacc_synt_3"/>
    <property type="match status" value="1"/>
</dbReference>
<evidence type="ECO:0000256" key="4">
    <source>
        <dbReference type="ARBA" id="ARBA00022692"/>
    </source>
</evidence>
<gene>
    <name evidence="8" type="ORF">DM484_07205</name>
</gene>
<evidence type="ECO:0000313" key="9">
    <source>
        <dbReference type="Proteomes" id="UP000249396"/>
    </source>
</evidence>
<feature type="transmembrane region" description="Helical" evidence="7">
    <location>
        <begin position="98"/>
        <end position="117"/>
    </location>
</feature>
<dbReference type="Proteomes" id="UP000249396">
    <property type="component" value="Unassembled WGS sequence"/>
</dbReference>
<evidence type="ECO:0000256" key="5">
    <source>
        <dbReference type="ARBA" id="ARBA00022989"/>
    </source>
</evidence>
<sequence length="229" mass="24659">MPTLKSGPPLSADEHKKLDRSFIKGVAWTGAAKWSIQLFTWAMTLVVARLLTPGDYGIMAMAAVYTGLLELMTEFGIGSSIVMLSGLSENQIAQINTLSILLGIAGLLMSCVVAMPLGWFFNAPDLPKVVAVMGLGFIINSLQTVPAALLQKEHRFKALSVIGTIRGVAQSCIVVLLAWLGFRYWSLVLGTLISSALGAGLIVWVRRHRLAIPRLSSLTHALKFSGQVL</sequence>
<dbReference type="InterPro" id="IPR050833">
    <property type="entry name" value="Poly_Biosynth_Transport"/>
</dbReference>
<organism evidence="8 9">
    <name type="scientific">Candidatus Methylumidiphilus alinenensis</name>
    <dbReference type="NCBI Taxonomy" id="2202197"/>
    <lineage>
        <taxon>Bacteria</taxon>
        <taxon>Pseudomonadati</taxon>
        <taxon>Pseudomonadota</taxon>
        <taxon>Gammaproteobacteria</taxon>
        <taxon>Methylococcales</taxon>
        <taxon>Candidatus Methylumidiphilus</taxon>
    </lineage>
</organism>
<dbReference type="PANTHER" id="PTHR30250">
    <property type="entry name" value="PST FAMILY PREDICTED COLANIC ACID TRANSPORTER"/>
    <property type="match status" value="1"/>
</dbReference>